<keyword evidence="1" id="KW-1133">Transmembrane helix</keyword>
<organism evidence="2 3">
    <name type="scientific">Datura stramonium</name>
    <name type="common">Jimsonweed</name>
    <name type="synonym">Common thornapple</name>
    <dbReference type="NCBI Taxonomy" id="4076"/>
    <lineage>
        <taxon>Eukaryota</taxon>
        <taxon>Viridiplantae</taxon>
        <taxon>Streptophyta</taxon>
        <taxon>Embryophyta</taxon>
        <taxon>Tracheophyta</taxon>
        <taxon>Spermatophyta</taxon>
        <taxon>Magnoliopsida</taxon>
        <taxon>eudicotyledons</taxon>
        <taxon>Gunneridae</taxon>
        <taxon>Pentapetalae</taxon>
        <taxon>asterids</taxon>
        <taxon>lamiids</taxon>
        <taxon>Solanales</taxon>
        <taxon>Solanaceae</taxon>
        <taxon>Solanoideae</taxon>
        <taxon>Datureae</taxon>
        <taxon>Datura</taxon>
    </lineage>
</organism>
<protein>
    <submittedName>
        <fullName evidence="2">Uncharacterized protein</fullName>
    </submittedName>
</protein>
<dbReference type="EMBL" id="JACEIK010013088">
    <property type="protein sequence ID" value="MCE3216352.1"/>
    <property type="molecule type" value="Genomic_DNA"/>
</dbReference>
<keyword evidence="3" id="KW-1185">Reference proteome</keyword>
<evidence type="ECO:0000313" key="3">
    <source>
        <dbReference type="Proteomes" id="UP000823775"/>
    </source>
</evidence>
<feature type="transmembrane region" description="Helical" evidence="1">
    <location>
        <begin position="29"/>
        <end position="49"/>
    </location>
</feature>
<reference evidence="2 3" key="1">
    <citation type="journal article" date="2021" name="BMC Genomics">
        <title>Datura genome reveals duplications of psychoactive alkaloid biosynthetic genes and high mutation rate following tissue culture.</title>
        <authorList>
            <person name="Rajewski A."/>
            <person name="Carter-House D."/>
            <person name="Stajich J."/>
            <person name="Litt A."/>
        </authorList>
    </citation>
    <scope>NUCLEOTIDE SEQUENCE [LARGE SCALE GENOMIC DNA]</scope>
    <source>
        <strain evidence="2">AR-01</strain>
    </source>
</reference>
<gene>
    <name evidence="2" type="ORF">HAX54_006186</name>
</gene>
<sequence>LLKQSWCLSPSDEGFADVLDFKNKWCLDVVLVLLFIGIRRLILSSILFLGNPFVLADDHVGKE</sequence>
<feature type="non-terminal residue" evidence="2">
    <location>
        <position position="63"/>
    </location>
</feature>
<proteinExistence type="predicted"/>
<keyword evidence="1" id="KW-0812">Transmembrane</keyword>
<accession>A0ABS8WYI0</accession>
<feature type="non-terminal residue" evidence="2">
    <location>
        <position position="1"/>
    </location>
</feature>
<evidence type="ECO:0000256" key="1">
    <source>
        <dbReference type="SAM" id="Phobius"/>
    </source>
</evidence>
<dbReference type="Proteomes" id="UP000823775">
    <property type="component" value="Unassembled WGS sequence"/>
</dbReference>
<evidence type="ECO:0000313" key="2">
    <source>
        <dbReference type="EMBL" id="MCE3216352.1"/>
    </source>
</evidence>
<comment type="caution">
    <text evidence="2">The sequence shown here is derived from an EMBL/GenBank/DDBJ whole genome shotgun (WGS) entry which is preliminary data.</text>
</comment>
<name>A0ABS8WYI0_DATST</name>
<keyword evidence="1" id="KW-0472">Membrane</keyword>